<organism evidence="2 3">
    <name type="scientific">Amycolatopsis carbonis</name>
    <dbReference type="NCBI Taxonomy" id="715471"/>
    <lineage>
        <taxon>Bacteria</taxon>
        <taxon>Bacillati</taxon>
        <taxon>Actinomycetota</taxon>
        <taxon>Actinomycetes</taxon>
        <taxon>Pseudonocardiales</taxon>
        <taxon>Pseudonocardiaceae</taxon>
        <taxon>Amycolatopsis</taxon>
    </lineage>
</organism>
<evidence type="ECO:0000256" key="1">
    <source>
        <dbReference type="SAM" id="MobiDB-lite"/>
    </source>
</evidence>
<proteinExistence type="predicted"/>
<evidence type="ECO:0000313" key="3">
    <source>
        <dbReference type="Proteomes" id="UP001236014"/>
    </source>
</evidence>
<protein>
    <submittedName>
        <fullName evidence="2">Uncharacterized protein</fullName>
    </submittedName>
</protein>
<feature type="region of interest" description="Disordered" evidence="1">
    <location>
        <begin position="1"/>
        <end position="39"/>
    </location>
</feature>
<accession>A0A9Y2MXU8</accession>
<dbReference type="RefSeq" id="WP_285973286.1">
    <property type="nucleotide sequence ID" value="NZ_CP127294.1"/>
</dbReference>
<gene>
    <name evidence="2" type="ORF">QRX50_19040</name>
</gene>
<name>A0A9Y2MXU8_9PSEU</name>
<evidence type="ECO:0000313" key="2">
    <source>
        <dbReference type="EMBL" id="WIX82721.1"/>
    </source>
</evidence>
<sequence>MPSVVSGSGPKTVTATSVSDRRGRAATGELDVTTNPSSGAVLPPKILSDFAGNRFRKSSVT</sequence>
<keyword evidence="3" id="KW-1185">Reference proteome</keyword>
<dbReference type="Proteomes" id="UP001236014">
    <property type="component" value="Chromosome"/>
</dbReference>
<dbReference type="EMBL" id="CP127294">
    <property type="protein sequence ID" value="WIX82721.1"/>
    <property type="molecule type" value="Genomic_DNA"/>
</dbReference>
<reference evidence="2 3" key="1">
    <citation type="submission" date="2023-06" db="EMBL/GenBank/DDBJ databases">
        <authorList>
            <person name="Oyuntsetseg B."/>
            <person name="Kim S.B."/>
        </authorList>
    </citation>
    <scope>NUCLEOTIDE SEQUENCE [LARGE SCALE GENOMIC DNA]</scope>
    <source>
        <strain evidence="2 3">2-15</strain>
    </source>
</reference>
<feature type="compositionally biased region" description="Polar residues" evidence="1">
    <location>
        <begin position="1"/>
        <end position="18"/>
    </location>
</feature>
<dbReference type="KEGG" id="acab:QRX50_19040"/>
<dbReference type="AlphaFoldDB" id="A0A9Y2MXU8"/>